<dbReference type="AlphaFoldDB" id="A0AAV5SGM7"/>
<dbReference type="Proteomes" id="UP001432027">
    <property type="component" value="Unassembled WGS sequence"/>
</dbReference>
<feature type="non-terminal residue" evidence="1">
    <location>
        <position position="299"/>
    </location>
</feature>
<accession>A0AAV5SGM7</accession>
<sequence length="299" mass="34487">LLLYRKTVRNAMNRDRIDECKREIDRLKSEMLRSALIPICSEIKKVVSMPRNKMASEENRRIASRVIQLNLEAHRRAEKSHEFALEMVQLVKETPNDPKSSLILKIADVMIKICEVTKESIKVASYKKAMKSPKHIGFLTRSCEVIGLLFMKYEKIVEEYDRIASTAATNATNGDKIEGWKRNIDRLTLEAIPLCWEVTQTVQTERFTSDEAANKRLAMKIVDLNKEIHQRAKESYRSALEMLQQVKKSPDDPRTSVISEIVDVMRVSLKVATEALQMEEHLYNLTVLDLKKIKKRSGE</sequence>
<proteinExistence type="predicted"/>
<feature type="non-terminal residue" evidence="1">
    <location>
        <position position="1"/>
    </location>
</feature>
<dbReference type="EMBL" id="BTSX01000001">
    <property type="protein sequence ID" value="GMS81797.1"/>
    <property type="molecule type" value="Genomic_DNA"/>
</dbReference>
<comment type="caution">
    <text evidence="1">The sequence shown here is derived from an EMBL/GenBank/DDBJ whole genome shotgun (WGS) entry which is preliminary data.</text>
</comment>
<evidence type="ECO:0000313" key="2">
    <source>
        <dbReference type="Proteomes" id="UP001432027"/>
    </source>
</evidence>
<name>A0AAV5SGM7_9BILA</name>
<evidence type="ECO:0000313" key="1">
    <source>
        <dbReference type="EMBL" id="GMS81797.1"/>
    </source>
</evidence>
<keyword evidence="2" id="KW-1185">Reference proteome</keyword>
<protein>
    <submittedName>
        <fullName evidence="1">Uncharacterized protein</fullName>
    </submittedName>
</protein>
<reference evidence="1" key="1">
    <citation type="submission" date="2023-10" db="EMBL/GenBank/DDBJ databases">
        <title>Genome assembly of Pristionchus species.</title>
        <authorList>
            <person name="Yoshida K."/>
            <person name="Sommer R.J."/>
        </authorList>
    </citation>
    <scope>NUCLEOTIDE SEQUENCE</scope>
    <source>
        <strain evidence="1">RS0144</strain>
    </source>
</reference>
<organism evidence="1 2">
    <name type="scientific">Pristionchus entomophagus</name>
    <dbReference type="NCBI Taxonomy" id="358040"/>
    <lineage>
        <taxon>Eukaryota</taxon>
        <taxon>Metazoa</taxon>
        <taxon>Ecdysozoa</taxon>
        <taxon>Nematoda</taxon>
        <taxon>Chromadorea</taxon>
        <taxon>Rhabditida</taxon>
        <taxon>Rhabditina</taxon>
        <taxon>Diplogasteromorpha</taxon>
        <taxon>Diplogasteroidea</taxon>
        <taxon>Neodiplogasteridae</taxon>
        <taxon>Pristionchus</taxon>
    </lineage>
</organism>
<gene>
    <name evidence="1" type="ORF">PENTCL1PPCAC_3972</name>
</gene>